<evidence type="ECO:0000256" key="9">
    <source>
        <dbReference type="PIRSR" id="PIRSR602401-1"/>
    </source>
</evidence>
<keyword evidence="6 10" id="KW-0560">Oxidoreductase</keyword>
<dbReference type="AlphaFoldDB" id="A0A8E2DFN1"/>
<dbReference type="GO" id="GO:0020037">
    <property type="term" value="F:heme binding"/>
    <property type="evidence" value="ECO:0007669"/>
    <property type="project" value="InterPro"/>
</dbReference>
<dbReference type="PROSITE" id="PS00086">
    <property type="entry name" value="CYTOCHROME_P450"/>
    <property type="match status" value="1"/>
</dbReference>
<dbReference type="InterPro" id="IPR002401">
    <property type="entry name" value="Cyt_P450_E_grp-I"/>
</dbReference>
<dbReference type="GO" id="GO:0016705">
    <property type="term" value="F:oxidoreductase activity, acting on paired donors, with incorporation or reduction of molecular oxygen"/>
    <property type="evidence" value="ECO:0007669"/>
    <property type="project" value="InterPro"/>
</dbReference>
<proteinExistence type="inferred from homology"/>
<dbReference type="SUPFAM" id="SSF48264">
    <property type="entry name" value="Cytochrome P450"/>
    <property type="match status" value="1"/>
</dbReference>
<dbReference type="PRINTS" id="PR00385">
    <property type="entry name" value="P450"/>
</dbReference>
<dbReference type="InterPro" id="IPR017972">
    <property type="entry name" value="Cyt_P450_CS"/>
</dbReference>
<evidence type="ECO:0000256" key="7">
    <source>
        <dbReference type="ARBA" id="ARBA00023004"/>
    </source>
</evidence>
<dbReference type="Pfam" id="PF00067">
    <property type="entry name" value="p450"/>
    <property type="match status" value="1"/>
</dbReference>
<dbReference type="GO" id="GO:0005506">
    <property type="term" value="F:iron ion binding"/>
    <property type="evidence" value="ECO:0007669"/>
    <property type="project" value="InterPro"/>
</dbReference>
<evidence type="ECO:0000313" key="11">
    <source>
        <dbReference type="EMBL" id="OCH85106.1"/>
    </source>
</evidence>
<comment type="similarity">
    <text evidence="3 10">Belongs to the cytochrome P450 family.</text>
</comment>
<keyword evidence="7 9" id="KW-0408">Iron</keyword>
<dbReference type="InterPro" id="IPR036396">
    <property type="entry name" value="Cyt_P450_sf"/>
</dbReference>
<keyword evidence="5 9" id="KW-0479">Metal-binding</keyword>
<evidence type="ECO:0000313" key="12">
    <source>
        <dbReference type="Proteomes" id="UP000250043"/>
    </source>
</evidence>
<comment type="pathway">
    <text evidence="2">Secondary metabolite biosynthesis.</text>
</comment>
<keyword evidence="8 10" id="KW-0503">Monooxygenase</keyword>
<accession>A0A8E2DFN1</accession>
<feature type="binding site" description="axial binding residue" evidence="9">
    <location>
        <position position="479"/>
    </location>
    <ligand>
        <name>heme</name>
        <dbReference type="ChEBI" id="CHEBI:30413"/>
    </ligand>
    <ligandPart>
        <name>Fe</name>
        <dbReference type="ChEBI" id="CHEBI:18248"/>
    </ligandPart>
</feature>
<comment type="cofactor">
    <cofactor evidence="1 9">
        <name>heme</name>
        <dbReference type="ChEBI" id="CHEBI:30413"/>
    </cofactor>
</comment>
<sequence length="544" mass="61361">MDRVLVAYVLFAALAVIVTHRYVKHRSIQHIRGPPSPSWLYGHSVSQSLDAQVGDADFARIKEYGTAWRVKGCLGQDILYLADAKALQHVFHKSGYHYPKPVESRQLTRQITGEGILRAEGPEHARHRKIMNPAFTAAQLRSFIPVFRRSAVKLSEKWKDALKSKLSDSERVVNVLSWLARTTLDVIGESAFDYDCGALDDAENEVMAAYHNMFTDSFLFPSKVTMLFRYMWKFIPGPILRFVDYLPTRESTRFRRTLKVINRLAEDLIAEKTQACLAGKAENKRDILSILVKANASEDPRTRLANHEMVAQMSTFLLAGHETTASSVTWLLWELAKHQEWQSKLREEISCIRDRVTARGDADFSVADYDAMSHMVATMKESLRFHPIVHTLVRVAERDDIIPLSKPVVSATGELVSEIPISSGQYISASICGYNRLEEVWGDDANEFNPARFLESKEGQVTVGVFANLMTFSGGLRGCIGWRFSILEMQVILAELLENFEFSIPDDKPEIQRLPAGLMVPMVKNKMQLGTQMPLKITPVGGLE</sequence>
<dbReference type="EMBL" id="KV722609">
    <property type="protein sequence ID" value="OCH85106.1"/>
    <property type="molecule type" value="Genomic_DNA"/>
</dbReference>
<evidence type="ECO:0000256" key="2">
    <source>
        <dbReference type="ARBA" id="ARBA00005179"/>
    </source>
</evidence>
<evidence type="ECO:0000256" key="4">
    <source>
        <dbReference type="ARBA" id="ARBA00022617"/>
    </source>
</evidence>
<evidence type="ECO:0000256" key="10">
    <source>
        <dbReference type="RuleBase" id="RU000461"/>
    </source>
</evidence>
<gene>
    <name evidence="11" type="ORF">OBBRIDRAFT_798527</name>
</gene>
<dbReference type="OrthoDB" id="1470350at2759"/>
<evidence type="ECO:0000256" key="8">
    <source>
        <dbReference type="ARBA" id="ARBA00023033"/>
    </source>
</evidence>
<dbReference type="GO" id="GO:0004497">
    <property type="term" value="F:monooxygenase activity"/>
    <property type="evidence" value="ECO:0007669"/>
    <property type="project" value="UniProtKB-KW"/>
</dbReference>
<reference evidence="11 12" key="1">
    <citation type="submission" date="2016-07" db="EMBL/GenBank/DDBJ databases">
        <title>Draft genome of the white-rot fungus Obba rivulosa 3A-2.</title>
        <authorList>
            <consortium name="DOE Joint Genome Institute"/>
            <person name="Miettinen O."/>
            <person name="Riley R."/>
            <person name="Acob R."/>
            <person name="Barry K."/>
            <person name="Cullen D."/>
            <person name="De Vries R."/>
            <person name="Hainaut M."/>
            <person name="Hatakka A."/>
            <person name="Henrissat B."/>
            <person name="Hilden K."/>
            <person name="Kuo R."/>
            <person name="Labutti K."/>
            <person name="Lipzen A."/>
            <person name="Makela M.R."/>
            <person name="Sandor L."/>
            <person name="Spatafora J.W."/>
            <person name="Grigoriev I.V."/>
            <person name="Hibbett D.S."/>
        </authorList>
    </citation>
    <scope>NUCLEOTIDE SEQUENCE [LARGE SCALE GENOMIC DNA]</scope>
    <source>
        <strain evidence="11 12">3A-2</strain>
    </source>
</reference>
<keyword evidence="4 9" id="KW-0349">Heme</keyword>
<evidence type="ECO:0000256" key="1">
    <source>
        <dbReference type="ARBA" id="ARBA00001971"/>
    </source>
</evidence>
<dbReference type="Proteomes" id="UP000250043">
    <property type="component" value="Unassembled WGS sequence"/>
</dbReference>
<dbReference type="PANTHER" id="PTHR24305">
    <property type="entry name" value="CYTOCHROME P450"/>
    <property type="match status" value="1"/>
</dbReference>
<dbReference type="PRINTS" id="PR00463">
    <property type="entry name" value="EP450I"/>
</dbReference>
<evidence type="ECO:0000256" key="5">
    <source>
        <dbReference type="ARBA" id="ARBA00022723"/>
    </source>
</evidence>
<name>A0A8E2DFN1_9APHY</name>
<evidence type="ECO:0000256" key="3">
    <source>
        <dbReference type="ARBA" id="ARBA00010617"/>
    </source>
</evidence>
<protein>
    <submittedName>
        <fullName evidence="11">PAH-inducible cytochrome P450 monooxygenase PC-PAH 1</fullName>
    </submittedName>
</protein>
<dbReference type="CDD" id="cd11069">
    <property type="entry name" value="CYP_FUM15-like"/>
    <property type="match status" value="1"/>
</dbReference>
<dbReference type="PANTHER" id="PTHR24305:SF166">
    <property type="entry name" value="CYTOCHROME P450 12A4, MITOCHONDRIAL-RELATED"/>
    <property type="match status" value="1"/>
</dbReference>
<organism evidence="11 12">
    <name type="scientific">Obba rivulosa</name>
    <dbReference type="NCBI Taxonomy" id="1052685"/>
    <lineage>
        <taxon>Eukaryota</taxon>
        <taxon>Fungi</taxon>
        <taxon>Dikarya</taxon>
        <taxon>Basidiomycota</taxon>
        <taxon>Agaricomycotina</taxon>
        <taxon>Agaricomycetes</taxon>
        <taxon>Polyporales</taxon>
        <taxon>Gelatoporiaceae</taxon>
        <taxon>Obba</taxon>
    </lineage>
</organism>
<evidence type="ECO:0000256" key="6">
    <source>
        <dbReference type="ARBA" id="ARBA00023002"/>
    </source>
</evidence>
<dbReference type="InterPro" id="IPR001128">
    <property type="entry name" value="Cyt_P450"/>
</dbReference>
<keyword evidence="12" id="KW-1185">Reference proteome</keyword>
<dbReference type="Gene3D" id="1.10.630.10">
    <property type="entry name" value="Cytochrome P450"/>
    <property type="match status" value="1"/>
</dbReference>
<dbReference type="InterPro" id="IPR050121">
    <property type="entry name" value="Cytochrome_P450_monoxygenase"/>
</dbReference>